<protein>
    <submittedName>
        <fullName evidence="1">Uncharacterized protein</fullName>
    </submittedName>
</protein>
<evidence type="ECO:0000313" key="1">
    <source>
        <dbReference type="EMBL" id="KAH0452211.1"/>
    </source>
</evidence>
<proteinExistence type="predicted"/>
<keyword evidence="2" id="KW-1185">Reference proteome</keyword>
<dbReference type="AlphaFoldDB" id="A0AAV7G7J8"/>
<dbReference type="Proteomes" id="UP000775213">
    <property type="component" value="Unassembled WGS sequence"/>
</dbReference>
<comment type="caution">
    <text evidence="1">The sequence shown here is derived from an EMBL/GenBank/DDBJ whole genome shotgun (WGS) entry which is preliminary data.</text>
</comment>
<evidence type="ECO:0000313" key="2">
    <source>
        <dbReference type="Proteomes" id="UP000775213"/>
    </source>
</evidence>
<sequence>MSPFYVLPSPTVFSCISRVDLLSSEFPKCSFPEFFVDNRLGAGDETLRFWNVFPSPKYQAGVDAIEVWKQRSQDLVDIFLLTTLVPPDADVSRAC</sequence>
<reference evidence="1 2" key="1">
    <citation type="journal article" date="2021" name="Hortic Res">
        <title>Chromosome-scale assembly of the Dendrobium chrysotoxum genome enhances the understanding of orchid evolution.</title>
        <authorList>
            <person name="Zhang Y."/>
            <person name="Zhang G.Q."/>
            <person name="Zhang D."/>
            <person name="Liu X.D."/>
            <person name="Xu X.Y."/>
            <person name="Sun W.H."/>
            <person name="Yu X."/>
            <person name="Zhu X."/>
            <person name="Wang Z.W."/>
            <person name="Zhao X."/>
            <person name="Zhong W.Y."/>
            <person name="Chen H."/>
            <person name="Yin W.L."/>
            <person name="Huang T."/>
            <person name="Niu S.C."/>
            <person name="Liu Z.J."/>
        </authorList>
    </citation>
    <scope>NUCLEOTIDE SEQUENCE [LARGE SCALE GENOMIC DNA]</scope>
    <source>
        <strain evidence="1">Lindl</strain>
    </source>
</reference>
<name>A0AAV7G7J8_DENCH</name>
<dbReference type="EMBL" id="JAGFBR010000017">
    <property type="protein sequence ID" value="KAH0452211.1"/>
    <property type="molecule type" value="Genomic_DNA"/>
</dbReference>
<organism evidence="1 2">
    <name type="scientific">Dendrobium chrysotoxum</name>
    <name type="common">Orchid</name>
    <dbReference type="NCBI Taxonomy" id="161865"/>
    <lineage>
        <taxon>Eukaryota</taxon>
        <taxon>Viridiplantae</taxon>
        <taxon>Streptophyta</taxon>
        <taxon>Embryophyta</taxon>
        <taxon>Tracheophyta</taxon>
        <taxon>Spermatophyta</taxon>
        <taxon>Magnoliopsida</taxon>
        <taxon>Liliopsida</taxon>
        <taxon>Asparagales</taxon>
        <taxon>Orchidaceae</taxon>
        <taxon>Epidendroideae</taxon>
        <taxon>Malaxideae</taxon>
        <taxon>Dendrobiinae</taxon>
        <taxon>Dendrobium</taxon>
    </lineage>
</organism>
<accession>A0AAV7G7J8</accession>
<gene>
    <name evidence="1" type="ORF">IEQ34_019510</name>
</gene>